<accession>A0A2A6B951</accession>
<dbReference type="EnsemblMetazoa" id="PPA35196.1">
    <property type="protein sequence ID" value="PPA35196.1"/>
    <property type="gene ID" value="WBGene00273565"/>
</dbReference>
<protein>
    <submittedName>
        <fullName evidence="1">Uncharacterized protein</fullName>
    </submittedName>
</protein>
<name>A0A2A6B951_PRIPA</name>
<evidence type="ECO:0000313" key="1">
    <source>
        <dbReference type="EnsemblMetazoa" id="PPA35196.1"/>
    </source>
</evidence>
<reference evidence="2" key="1">
    <citation type="journal article" date="2008" name="Nat. Genet.">
        <title>The Pristionchus pacificus genome provides a unique perspective on nematode lifestyle and parasitism.</title>
        <authorList>
            <person name="Dieterich C."/>
            <person name="Clifton S.W."/>
            <person name="Schuster L.N."/>
            <person name="Chinwalla A."/>
            <person name="Delehaunty K."/>
            <person name="Dinkelacker I."/>
            <person name="Fulton L."/>
            <person name="Fulton R."/>
            <person name="Godfrey J."/>
            <person name="Minx P."/>
            <person name="Mitreva M."/>
            <person name="Roeseler W."/>
            <person name="Tian H."/>
            <person name="Witte H."/>
            <person name="Yang S.P."/>
            <person name="Wilson R.K."/>
            <person name="Sommer R.J."/>
        </authorList>
    </citation>
    <scope>NUCLEOTIDE SEQUENCE [LARGE SCALE GENOMIC DNA]</scope>
    <source>
        <strain evidence="2">PS312</strain>
    </source>
</reference>
<dbReference type="AlphaFoldDB" id="A0A2A6B951"/>
<accession>A0A8R1YNE7</accession>
<keyword evidence="2" id="KW-1185">Reference proteome</keyword>
<evidence type="ECO:0000313" key="2">
    <source>
        <dbReference type="Proteomes" id="UP000005239"/>
    </source>
</evidence>
<sequence length="994" mass="107730">MILLPLALLSLPLAASLQCDPPQPVKPSEFPQYLKPGGGTAGVDGKVGCSTLIVGWSCALSNVSSLIEKVCSVNDTQPNGGAANLAIYAGNEQYCPPGHALMFADGRPITSIICKGSTLVVELATGTNNYTTSSPPTIQCIETVFSVCPKPQPVNEAIFPSPWKRDDNGLVKDTNGSRQAFSCANGFVAQLGEGSKPIASTWKHFVFHCDHETRKWIETNGYGAPPLLSCAAMGSGQKTYCSSIDEQWNRAEALIAVNPGNERYCPSEHTLVYEGIPVKNITCDASVLYFELMDGRKGFSSVALPQSFQCKKDLKCPSIPPIAPDDIPTGMKSSSFGLVDPDNDYYACIDPKMRSNTLTLVQLEVDGPVIAMVFGARFKCVGNQWSIGNYSSIFPKRVRNYKVKLINGTTVTRPMYSLAVQCKDYCTILLQPAVGTASAVAIYPGQEQICEGERALINGTAIKSFGCAGTFLTIVPENGVAQKYTPSSPPTLKCGPLPPVCPMPQDVPKYQFPSGWTRFSDIVLLQSGTIDTITCKYGFIGLSCALVPQKGEFAMCSVFNVYPSTGHVGLIDLLPSNEQYCPRGQTLALNHGPRIRNITCSGDANKFISTLEIETEYGKTTYNYDSNRPTLQCVDSTCTVNKLQSDGTLHPQSINLGQPVMCPEGEVPHFTNGTEIKSITCTKPKQYNMGMKKNAQDDAHLALWWSAKKNGFEAPRFLSCAAKKTDANSCTIMWKQESGLKISVVIYTGQENVCEVGRTLANDDGTRIKNLTCTDDSSVYILSENGSEKTFDFTTRAQLKCIDTRPACPLPKPVPVDQFPAPYQKVEDIEPFRVNPGTGEVTDMIYCDNYIGQLGNGTKAISFGGDIYTCDAKSGKWKHPTGYEAPDFLSCGTLNGSLPTHCGIYDVQASGVQGNISIYTGKEQYCRSGEVVQFANGTAITDLQCYNNVLTIVTEYGHTKYYPENSANPDPSLKCVPGGMRNSRVWQGNGVRAQ</sequence>
<organism evidence="1 2">
    <name type="scientific">Pristionchus pacificus</name>
    <name type="common">Parasitic nematode worm</name>
    <dbReference type="NCBI Taxonomy" id="54126"/>
    <lineage>
        <taxon>Eukaryota</taxon>
        <taxon>Metazoa</taxon>
        <taxon>Ecdysozoa</taxon>
        <taxon>Nematoda</taxon>
        <taxon>Chromadorea</taxon>
        <taxon>Rhabditida</taxon>
        <taxon>Rhabditina</taxon>
        <taxon>Diplogasteromorpha</taxon>
        <taxon>Diplogasteroidea</taxon>
        <taxon>Neodiplogasteridae</taxon>
        <taxon>Pristionchus</taxon>
    </lineage>
</organism>
<proteinExistence type="predicted"/>
<reference evidence="1" key="2">
    <citation type="submission" date="2022-06" db="UniProtKB">
        <authorList>
            <consortium name="EnsemblMetazoa"/>
        </authorList>
    </citation>
    <scope>IDENTIFICATION</scope>
    <source>
        <strain evidence="1">PS312</strain>
    </source>
</reference>
<dbReference type="Proteomes" id="UP000005239">
    <property type="component" value="Unassembled WGS sequence"/>
</dbReference>
<gene>
    <name evidence="1" type="primary">WBGene00273565</name>
</gene>